<dbReference type="GO" id="GO:0019028">
    <property type="term" value="C:viral capsid"/>
    <property type="evidence" value="ECO:0007669"/>
    <property type="project" value="InterPro"/>
</dbReference>
<dbReference type="Proteomes" id="UP000202706">
    <property type="component" value="Segment"/>
</dbReference>
<feature type="domain" description="Baculovirus polyhedron envelope protein PEP N-terminal" evidence="1">
    <location>
        <begin position="18"/>
        <end position="129"/>
    </location>
</feature>
<gene>
    <name evidence="2" type="primary">PhopGV021</name>
    <name evidence="3" type="ORF">PhopGVgp021</name>
</gene>
<reference evidence="3" key="3">
    <citation type="journal article" date="2016" name="Arch. Virol.">
        <title>The comparative analysis of complete genome sequences from two South African betabaculoviruses: Phthorimaea operculella granulovirus and Plutella xylostella granulovirus.</title>
        <authorList>
            <person name="Jukes M.D."/>
            <person name="Motsoeneng B.M."/>
            <person name="Knox C.M."/>
            <person name="Hill M.P."/>
            <person name="Moore S.D."/>
        </authorList>
    </citation>
    <scope>NUCLEOTIDE SEQUENCE</scope>
    <source>
        <strain evidence="3">SA</strain>
    </source>
</reference>
<evidence type="ECO:0000313" key="2">
    <source>
        <dbReference type="EMBL" id="AAM70219.1"/>
    </source>
</evidence>
<reference evidence="7" key="1">
    <citation type="journal article" date="2000" name="Virus Genes">
        <title>Comparative analysis of the granulin regions of the Phthorimaea operculella and Spodoptera littoralis granuloviruses.</title>
        <authorList>
            <person name="Taha A."/>
            <person name="Nour-El-Din A."/>
            <person name="Croizier L."/>
            <person name="Ferber M.L."/>
            <person name="Croizier G."/>
        </authorList>
    </citation>
    <scope>NUCLEOTIDE SEQUENCE [LARGE SCALE GENOMIC DNA]</scope>
</reference>
<reference evidence="2" key="2">
    <citation type="submission" date="2002-04" db="EMBL/GenBank/DDBJ databases">
        <title>The complete sequence of the potato tuber moth, Phthorimaea operculella, granulovirus.</title>
        <authorList>
            <person name="Croizier L."/>
            <person name="Taha A."/>
            <person name="Croizier G."/>
            <person name="Lopez Ferber M."/>
        </authorList>
    </citation>
    <scope>NUCLEOTIDE SEQUENCE</scope>
</reference>
<evidence type="ECO:0000313" key="6">
    <source>
        <dbReference type="EMBL" id="QBH67285.1"/>
    </source>
</evidence>
<evidence type="ECO:0000313" key="3">
    <source>
        <dbReference type="EMBL" id="ANY57410.1"/>
    </source>
</evidence>
<dbReference type="EMBL" id="MK033573">
    <property type="protein sequence ID" value="QBH66896.1"/>
    <property type="molecule type" value="Genomic_DNA"/>
</dbReference>
<keyword evidence="7" id="KW-1185">Reference proteome</keyword>
<proteinExistence type="predicted"/>
<reference evidence="4" key="4">
    <citation type="journal article" date="2019" name="J. Gen. Virol.">
        <title>Elucidating the genetic diversity of Phthorimaea operculella granulovirus (PhopGV).</title>
        <authorList>
            <person name="Larem A."/>
            <person name="Ben-Tiba S."/>
            <person name="Wennmann J.T."/>
            <person name="Gueli Alletti G."/>
            <person name="Jehle J.A."/>
        </authorList>
    </citation>
    <scope>NUCLEOTIDE SEQUENCE</scope>
    <source>
        <strain evidence="4">PhopGV-CR5.1</strain>
        <strain evidence="5">PhopGV-LS2.1</strain>
        <strain evidence="6">PhopGV-Ym.1</strain>
    </source>
</reference>
<evidence type="ECO:0000313" key="7">
    <source>
        <dbReference type="Proteomes" id="UP000202706"/>
    </source>
</evidence>
<evidence type="ECO:0000313" key="5">
    <source>
        <dbReference type="EMBL" id="QBH66896.1"/>
    </source>
</evidence>
<dbReference type="OrthoDB" id="17883at10239"/>
<dbReference type="EMBL" id="AF499596">
    <property type="protein sequence ID" value="AAM70219.1"/>
    <property type="molecule type" value="Genomic_DNA"/>
</dbReference>
<dbReference type="EMBL" id="KU666536">
    <property type="protein sequence ID" value="ANY57410.1"/>
    <property type="molecule type" value="Genomic_DNA"/>
</dbReference>
<accession>Q8JS38</accession>
<dbReference type="EMBL" id="MK033576">
    <property type="protein sequence ID" value="QBH67285.1"/>
    <property type="molecule type" value="Genomic_DNA"/>
</dbReference>
<evidence type="ECO:0000259" key="1">
    <source>
        <dbReference type="Pfam" id="PF04512"/>
    </source>
</evidence>
<dbReference type="GO" id="GO:0005198">
    <property type="term" value="F:structural molecule activity"/>
    <property type="evidence" value="ECO:0007669"/>
    <property type="project" value="InterPro"/>
</dbReference>
<dbReference type="GeneID" id="949358"/>
<dbReference type="Pfam" id="PF04512">
    <property type="entry name" value="Baculo_PEP_N"/>
    <property type="match status" value="1"/>
</dbReference>
<dbReference type="EMBL" id="MK033566">
    <property type="protein sequence ID" value="QBH65986.1"/>
    <property type="molecule type" value="Genomic_DNA"/>
</dbReference>
<dbReference type="GO" id="GO:0019031">
    <property type="term" value="C:viral envelope"/>
    <property type="evidence" value="ECO:0007669"/>
    <property type="project" value="InterPro"/>
</dbReference>
<evidence type="ECO:0000313" key="4">
    <source>
        <dbReference type="EMBL" id="QBH65986.1"/>
    </source>
</evidence>
<dbReference type="InterPro" id="IPR007600">
    <property type="entry name" value="Baculo_PEP_N"/>
</dbReference>
<sequence>MSDPTSSTMSCPFTRIFDETEVPLVFTDMVLWVGADEVLRILKLSPHSLYSLPDSERTTLKLLIANSDSNKIFITALGVGLLASRLSTRGSVCDNTVSNAYSLPERANAFANIFLTDVIVELRIEKYLCNIMKKENEILELLNVPS</sequence>
<dbReference type="KEGG" id="vg:949358"/>
<name>Q8JS38_9BBAC</name>
<organism evidence="2 7">
    <name type="scientific">Phthorimaea operculella granulovirus</name>
    <dbReference type="NCBI Taxonomy" id="192584"/>
    <lineage>
        <taxon>Viruses</taxon>
        <taxon>Viruses incertae sedis</taxon>
        <taxon>Naldaviricetes</taxon>
        <taxon>Lefavirales</taxon>
        <taxon>Baculoviridae</taxon>
        <taxon>Betabaculovirus</taxon>
        <taxon>Betabaculovirus phoperculellae</taxon>
    </lineage>
</organism>
<dbReference type="RefSeq" id="NP_663186.1">
    <property type="nucleotide sequence ID" value="NC_004062.1"/>
</dbReference>
<protein>
    <recommendedName>
        <fullName evidence="1">Baculovirus polyhedron envelope protein PEP N-terminal domain-containing protein</fullName>
    </recommendedName>
</protein>